<name>A0A0E4BPX2_9BRAD</name>
<feature type="compositionally biased region" description="Pro residues" evidence="1">
    <location>
        <begin position="1"/>
        <end position="11"/>
    </location>
</feature>
<organism evidence="2 3">
    <name type="scientific">Bradyrhizobium diazoefficiens</name>
    <dbReference type="NCBI Taxonomy" id="1355477"/>
    <lineage>
        <taxon>Bacteria</taxon>
        <taxon>Pseudomonadati</taxon>
        <taxon>Pseudomonadota</taxon>
        <taxon>Alphaproteobacteria</taxon>
        <taxon>Hyphomicrobiales</taxon>
        <taxon>Nitrobacteraceae</taxon>
        <taxon>Bradyrhizobium</taxon>
    </lineage>
</organism>
<evidence type="ECO:0000256" key="1">
    <source>
        <dbReference type="SAM" id="MobiDB-lite"/>
    </source>
</evidence>
<sequence>MEPPPKLPPNPGITGTIIVTTPRPTPMQALIGAMPMRQ</sequence>
<accession>A0A0E4BPX2</accession>
<protein>
    <submittedName>
        <fullName evidence="2">Uncharacterized protein</fullName>
    </submittedName>
</protein>
<reference evidence="2 3" key="1">
    <citation type="submission" date="2014-11" db="EMBL/GenBank/DDBJ databases">
        <title>Symbiosis island explosion on the genome of extra-slow-growing strains of soybean bradyrhizobia with massive insertion sequences.</title>
        <authorList>
            <person name="Iida T."/>
            <person name="Minamisawa K."/>
        </authorList>
    </citation>
    <scope>NUCLEOTIDE SEQUENCE [LARGE SCALE GENOMIC DNA]</scope>
    <source>
        <strain evidence="2 3">NK6</strain>
    </source>
</reference>
<proteinExistence type="predicted"/>
<evidence type="ECO:0000313" key="2">
    <source>
        <dbReference type="EMBL" id="BAR57236.1"/>
    </source>
</evidence>
<dbReference type="EMBL" id="AP014685">
    <property type="protein sequence ID" value="BAR57236.1"/>
    <property type="molecule type" value="Genomic_DNA"/>
</dbReference>
<feature type="region of interest" description="Disordered" evidence="1">
    <location>
        <begin position="1"/>
        <end position="20"/>
    </location>
</feature>
<dbReference type="AlphaFoldDB" id="A0A0E4BPX2"/>
<evidence type="ECO:0000313" key="3">
    <source>
        <dbReference type="Proteomes" id="UP000063308"/>
    </source>
</evidence>
<dbReference type="Proteomes" id="UP000063308">
    <property type="component" value="Chromosome"/>
</dbReference>
<gene>
    <name evidence="2" type="ORF">NK6_4066</name>
</gene>